<evidence type="ECO:0000256" key="4">
    <source>
        <dbReference type="ARBA" id="ARBA00022825"/>
    </source>
</evidence>
<gene>
    <name evidence="7" type="ORF">PG915_24540</name>
</gene>
<evidence type="ECO:0000259" key="6">
    <source>
        <dbReference type="Pfam" id="PF01343"/>
    </source>
</evidence>
<keyword evidence="4" id="KW-0720">Serine protease</keyword>
<dbReference type="GO" id="GO:0006508">
    <property type="term" value="P:proteolysis"/>
    <property type="evidence" value="ECO:0007669"/>
    <property type="project" value="UniProtKB-KW"/>
</dbReference>
<dbReference type="InterPro" id="IPR029045">
    <property type="entry name" value="ClpP/crotonase-like_dom_sf"/>
</dbReference>
<evidence type="ECO:0000256" key="1">
    <source>
        <dbReference type="ARBA" id="ARBA00008683"/>
    </source>
</evidence>
<evidence type="ECO:0000256" key="2">
    <source>
        <dbReference type="ARBA" id="ARBA00022670"/>
    </source>
</evidence>
<keyword evidence="5" id="KW-0812">Transmembrane</keyword>
<protein>
    <submittedName>
        <fullName evidence="7">S49 family peptidase</fullName>
    </submittedName>
</protein>
<sequence length="339" mass="37775">MKPIRRQHFLTKPLTYWSKRNAAPRRRKGDTLSGQIADMTERFKLFTRMNTLKVIAIVSAVVFGIAHTLYVYHFWQAPLPHIALIQLEGAVKRGSKTADGTILSEALKKAMNDPLAHAVIIEANSPGGSPVQAEILHRTMMDMRETTHKAIYFSVGEACASACLYMASAADVVLAHKNSLLGSVGVRMDTWGFDKVLSKLEIERRTMTAGANKASLDPFLPENPEVKAHMQTQVLTPLYRQFKAALIEGRGNKLDTGNPNLFTGLVWTGDEAVALGLADDIMTHFELREQLMDEYDITLIQNYTKPSFSIQNLMSSDFWAEVVTKALTNLEAEQPLTIR</sequence>
<keyword evidence="3" id="KW-0378">Hydrolase</keyword>
<dbReference type="InterPro" id="IPR002142">
    <property type="entry name" value="Peptidase_S49"/>
</dbReference>
<dbReference type="KEGG" id="vck:PG915_24540"/>
<dbReference type="GO" id="GO:0008236">
    <property type="term" value="F:serine-type peptidase activity"/>
    <property type="evidence" value="ECO:0007669"/>
    <property type="project" value="UniProtKB-KW"/>
</dbReference>
<keyword evidence="7" id="KW-0614">Plasmid</keyword>
<evidence type="ECO:0000313" key="7">
    <source>
        <dbReference type="EMBL" id="XCD19108.1"/>
    </source>
</evidence>
<organism evidence="7">
    <name type="scientific">Vibrio chaetopteri</name>
    <dbReference type="NCBI Taxonomy" id="3016528"/>
    <lineage>
        <taxon>Bacteria</taxon>
        <taxon>Pseudomonadati</taxon>
        <taxon>Pseudomonadota</taxon>
        <taxon>Gammaproteobacteria</taxon>
        <taxon>Vibrionales</taxon>
        <taxon>Vibrionaceae</taxon>
        <taxon>Vibrio</taxon>
    </lineage>
</organism>
<dbReference type="AlphaFoldDB" id="A0AAU8BU77"/>
<dbReference type="Gene3D" id="6.20.330.10">
    <property type="match status" value="1"/>
</dbReference>
<evidence type="ECO:0000256" key="5">
    <source>
        <dbReference type="SAM" id="Phobius"/>
    </source>
</evidence>
<feature type="domain" description="Peptidase S49" evidence="6">
    <location>
        <begin position="147"/>
        <end position="296"/>
    </location>
</feature>
<dbReference type="PANTHER" id="PTHR42987">
    <property type="entry name" value="PEPTIDASE S49"/>
    <property type="match status" value="1"/>
</dbReference>
<dbReference type="PANTHER" id="PTHR42987:SF8">
    <property type="entry name" value="PROTEINASE"/>
    <property type="match status" value="1"/>
</dbReference>
<dbReference type="RefSeq" id="WP_353500235.1">
    <property type="nucleotide sequence ID" value="NZ_CP115922.1"/>
</dbReference>
<feature type="transmembrane region" description="Helical" evidence="5">
    <location>
        <begin position="54"/>
        <end position="75"/>
    </location>
</feature>
<accession>A0AAU8BU77</accession>
<keyword evidence="2" id="KW-0645">Protease</keyword>
<dbReference type="EMBL" id="CP115922">
    <property type="protein sequence ID" value="XCD19108.1"/>
    <property type="molecule type" value="Genomic_DNA"/>
</dbReference>
<geneLocation type="plasmid" evidence="7">
    <name>p1</name>
</geneLocation>
<dbReference type="InterPro" id="IPR047272">
    <property type="entry name" value="S49_SppA_C"/>
</dbReference>
<dbReference type="SUPFAM" id="SSF52096">
    <property type="entry name" value="ClpP/crotonase"/>
    <property type="match status" value="1"/>
</dbReference>
<dbReference type="Gene3D" id="3.90.226.10">
    <property type="entry name" value="2-enoyl-CoA Hydratase, Chain A, domain 1"/>
    <property type="match status" value="1"/>
</dbReference>
<dbReference type="CDD" id="cd07023">
    <property type="entry name" value="S49_Sppa_N_C"/>
    <property type="match status" value="1"/>
</dbReference>
<keyword evidence="5" id="KW-1133">Transmembrane helix</keyword>
<keyword evidence="5" id="KW-0472">Membrane</keyword>
<name>A0AAU8BU77_9VIBR</name>
<comment type="similarity">
    <text evidence="1">Belongs to the peptidase S49 family.</text>
</comment>
<proteinExistence type="inferred from homology"/>
<reference evidence="7" key="1">
    <citation type="submission" date="2023-01" db="EMBL/GenBank/DDBJ databases">
        <title>Vibrio sp. CB1-14 genome sequencing.</title>
        <authorList>
            <person name="Otstavnykh N."/>
            <person name="Isaeva M."/>
            <person name="Meleshko D."/>
        </authorList>
    </citation>
    <scope>NUCLEOTIDE SEQUENCE</scope>
    <source>
        <strain evidence="7">CB1-14</strain>
        <plasmid evidence="7">p1</plasmid>
    </source>
</reference>
<evidence type="ECO:0000256" key="3">
    <source>
        <dbReference type="ARBA" id="ARBA00022801"/>
    </source>
</evidence>
<dbReference type="Pfam" id="PF01343">
    <property type="entry name" value="Peptidase_S49"/>
    <property type="match status" value="1"/>
</dbReference>